<keyword evidence="5 6" id="KW-0472">Membrane</keyword>
<evidence type="ECO:0000256" key="2">
    <source>
        <dbReference type="ARBA" id="ARBA00008333"/>
    </source>
</evidence>
<comment type="subcellular location">
    <subcellularLocation>
        <location evidence="1">Membrane</location>
        <topology evidence="1">Multi-pass membrane protein</topology>
    </subcellularLocation>
</comment>
<feature type="transmembrane region" description="Helical" evidence="6">
    <location>
        <begin position="115"/>
        <end position="134"/>
    </location>
</feature>
<feature type="transmembrane region" description="Helical" evidence="6">
    <location>
        <begin position="188"/>
        <end position="208"/>
    </location>
</feature>
<keyword evidence="4 6" id="KW-1133">Transmembrane helix</keyword>
<name>A0ABV7DEJ2_9HYPH</name>
<feature type="transmembrane region" description="Helical" evidence="6">
    <location>
        <begin position="253"/>
        <end position="270"/>
    </location>
</feature>
<keyword evidence="8" id="KW-1185">Reference proteome</keyword>
<dbReference type="PANTHER" id="PTHR31632:SF2">
    <property type="entry name" value="PLASMA MEMBRANE IRON PERMEASE"/>
    <property type="match status" value="1"/>
</dbReference>
<feature type="transmembrane region" description="Helical" evidence="6">
    <location>
        <begin position="12"/>
        <end position="31"/>
    </location>
</feature>
<evidence type="ECO:0000313" key="8">
    <source>
        <dbReference type="Proteomes" id="UP001595377"/>
    </source>
</evidence>
<proteinExistence type="inferred from homology"/>
<evidence type="ECO:0000313" key="7">
    <source>
        <dbReference type="EMBL" id="MFC3073366.1"/>
    </source>
</evidence>
<dbReference type="PANTHER" id="PTHR31632">
    <property type="entry name" value="IRON TRANSPORTER FTH1"/>
    <property type="match status" value="1"/>
</dbReference>
<dbReference type="InterPro" id="IPR004923">
    <property type="entry name" value="FTR1/Fip1/EfeU"/>
</dbReference>
<evidence type="ECO:0000256" key="1">
    <source>
        <dbReference type="ARBA" id="ARBA00004141"/>
    </source>
</evidence>
<sequence>MSGTLLQIVLVVWRESVEALLVVAVLAGWLARQAPADRRRGRLFLGAGIVAGLLFSLAIAGVILFVSEWLDGDRQDYFQAAMVLTAAALVLQMVVWMRGHGRGMRGALESGAERALATANGLGLFVLVALAIAREGSETAIFLYGILAAAGGSLDLPALAAALAGLAAALACYAALRLGTRALSWKAFFRLSEALLLVLAGSLVMAGLDRLIALDLLPPLTPPLWNTAWLLDDGRGLGGLVAALTGYRARPELMPVLVFAGYWIAVALLLRRGTARQAAVAP</sequence>
<comment type="caution">
    <text evidence="7">The sequence shown here is derived from an EMBL/GenBank/DDBJ whole genome shotgun (WGS) entry which is preliminary data.</text>
</comment>
<protein>
    <submittedName>
        <fullName evidence="7">FTR1 family protein</fullName>
    </submittedName>
</protein>
<dbReference type="Pfam" id="PF03239">
    <property type="entry name" value="FTR1"/>
    <property type="match status" value="1"/>
</dbReference>
<feature type="transmembrane region" description="Helical" evidence="6">
    <location>
        <begin position="43"/>
        <end position="65"/>
    </location>
</feature>
<reference evidence="8" key="1">
    <citation type="journal article" date="2019" name="Int. J. Syst. Evol. Microbiol.">
        <title>The Global Catalogue of Microorganisms (GCM) 10K type strain sequencing project: providing services to taxonomists for standard genome sequencing and annotation.</title>
        <authorList>
            <consortium name="The Broad Institute Genomics Platform"/>
            <consortium name="The Broad Institute Genome Sequencing Center for Infectious Disease"/>
            <person name="Wu L."/>
            <person name="Ma J."/>
        </authorList>
    </citation>
    <scope>NUCLEOTIDE SEQUENCE [LARGE SCALE GENOMIC DNA]</scope>
    <source>
        <strain evidence="8">KCTC 52677</strain>
    </source>
</reference>
<evidence type="ECO:0000256" key="4">
    <source>
        <dbReference type="ARBA" id="ARBA00022989"/>
    </source>
</evidence>
<gene>
    <name evidence="7" type="ORF">ACFOHH_09650</name>
</gene>
<organism evidence="7 8">
    <name type="scientific">Shinella pollutisoli</name>
    <dbReference type="NCBI Taxonomy" id="2250594"/>
    <lineage>
        <taxon>Bacteria</taxon>
        <taxon>Pseudomonadati</taxon>
        <taxon>Pseudomonadota</taxon>
        <taxon>Alphaproteobacteria</taxon>
        <taxon>Hyphomicrobiales</taxon>
        <taxon>Rhizobiaceae</taxon>
        <taxon>Shinella</taxon>
    </lineage>
</organism>
<evidence type="ECO:0000256" key="5">
    <source>
        <dbReference type="ARBA" id="ARBA00023136"/>
    </source>
</evidence>
<feature type="transmembrane region" description="Helical" evidence="6">
    <location>
        <begin position="154"/>
        <end position="176"/>
    </location>
</feature>
<evidence type="ECO:0000256" key="3">
    <source>
        <dbReference type="ARBA" id="ARBA00022692"/>
    </source>
</evidence>
<dbReference type="EMBL" id="JBHRSP010000015">
    <property type="protein sequence ID" value="MFC3073366.1"/>
    <property type="molecule type" value="Genomic_DNA"/>
</dbReference>
<dbReference type="Proteomes" id="UP001595377">
    <property type="component" value="Unassembled WGS sequence"/>
</dbReference>
<evidence type="ECO:0000256" key="6">
    <source>
        <dbReference type="SAM" id="Phobius"/>
    </source>
</evidence>
<comment type="similarity">
    <text evidence="2">Belongs to the oxidase-dependent Fe transporter (OFeT) (TC 9.A.10.1) family.</text>
</comment>
<accession>A0ABV7DEJ2</accession>
<feature type="transmembrane region" description="Helical" evidence="6">
    <location>
        <begin position="77"/>
        <end position="95"/>
    </location>
</feature>
<dbReference type="RefSeq" id="WP_257311569.1">
    <property type="nucleotide sequence ID" value="NZ_JANFDG010000001.1"/>
</dbReference>
<keyword evidence="3 6" id="KW-0812">Transmembrane</keyword>